<evidence type="ECO:0000313" key="1">
    <source>
        <dbReference type="EMBL" id="EHJ10334.1"/>
    </source>
</evidence>
<name>G5JBS8_CROWT</name>
<dbReference type="Proteomes" id="UP000003477">
    <property type="component" value="Unassembled WGS sequence"/>
</dbReference>
<organism evidence="1 2">
    <name type="scientific">Crocosphaera watsonii WH 0003</name>
    <dbReference type="NCBI Taxonomy" id="423471"/>
    <lineage>
        <taxon>Bacteria</taxon>
        <taxon>Bacillati</taxon>
        <taxon>Cyanobacteriota</taxon>
        <taxon>Cyanophyceae</taxon>
        <taxon>Oscillatoriophycideae</taxon>
        <taxon>Chroococcales</taxon>
        <taxon>Aphanothecaceae</taxon>
        <taxon>Crocosphaera</taxon>
    </lineage>
</organism>
<dbReference type="PATRIC" id="fig|423471.3.peg.4582"/>
<protein>
    <submittedName>
        <fullName evidence="1">Uncharacterized protein</fullName>
    </submittedName>
</protein>
<accession>G5JBS8</accession>
<gene>
    <name evidence="1" type="ORF">CWATWH0003_4892</name>
</gene>
<comment type="caution">
    <text evidence="1">The sequence shown here is derived from an EMBL/GenBank/DDBJ whole genome shotgun (WGS) entry which is preliminary data.</text>
</comment>
<dbReference type="RefSeq" id="WP_007312698.1">
    <property type="nucleotide sequence ID" value="NZ_AESD01000731.1"/>
</dbReference>
<proteinExistence type="predicted"/>
<evidence type="ECO:0000313" key="2">
    <source>
        <dbReference type="Proteomes" id="UP000003477"/>
    </source>
</evidence>
<sequence>MSKHINQHKIDQTLPNLSIDYHPQIIEFFDQHGVLLTQTPLGKIDYPRPQNHQAEYLAIYCDGELCFFSESDKILLNRLGNLAQSLLIN</sequence>
<dbReference type="GeneID" id="88768253"/>
<dbReference type="EMBL" id="AESD01000731">
    <property type="protein sequence ID" value="EHJ10334.1"/>
    <property type="molecule type" value="Genomic_DNA"/>
</dbReference>
<dbReference type="AlphaFoldDB" id="G5JBS8"/>
<reference evidence="1 2" key="1">
    <citation type="journal article" date="2011" name="Front. Microbiol.">
        <title>Two Strains of Crocosphaera watsonii with Highly Conserved Genomes are Distinguished by Strain-Specific Features.</title>
        <authorList>
            <person name="Bench S.R."/>
            <person name="Ilikchyan I.N."/>
            <person name="Tripp H.J."/>
            <person name="Zehr J.P."/>
        </authorList>
    </citation>
    <scope>NUCLEOTIDE SEQUENCE [LARGE SCALE GENOMIC DNA]</scope>
    <source>
        <strain evidence="1 2">WH 0003</strain>
    </source>
</reference>